<organism evidence="1 2">
    <name type="scientific">Euhalothece natronophila Z-M001</name>
    <dbReference type="NCBI Taxonomy" id="522448"/>
    <lineage>
        <taxon>Bacteria</taxon>
        <taxon>Bacillati</taxon>
        <taxon>Cyanobacteriota</taxon>
        <taxon>Cyanophyceae</taxon>
        <taxon>Oscillatoriophycideae</taxon>
        <taxon>Chroococcales</taxon>
        <taxon>Halothecacae</taxon>
        <taxon>Halothece cluster</taxon>
        <taxon>Euhalothece</taxon>
    </lineage>
</organism>
<accession>A0A5B8NT25</accession>
<proteinExistence type="predicted"/>
<sequence length="66" mass="7763">MKTKEEILREGYSALIGSLGATDAIRFLQHFRSGQGDYTKERRQWLDNKSLMEVWEEMEQVSNEPK</sequence>
<reference evidence="1 2" key="1">
    <citation type="submission" date="2019-08" db="EMBL/GenBank/DDBJ databases">
        <title>Carotenoids and Carotenoid Binding Proteins in the Halophilic Cyanobacterium Euhalothece sp. ZM00.</title>
        <authorList>
            <person name="Cho S.M."/>
            <person name="Song J.Y."/>
            <person name="Park Y.-I."/>
        </authorList>
    </citation>
    <scope>NUCLEOTIDE SEQUENCE [LARGE SCALE GENOMIC DNA]</scope>
    <source>
        <strain evidence="1 2">Z-M001</strain>
    </source>
</reference>
<dbReference type="Proteomes" id="UP000318453">
    <property type="component" value="Chromosome"/>
</dbReference>
<dbReference type="EMBL" id="CP042326">
    <property type="protein sequence ID" value="QDZ41529.1"/>
    <property type="molecule type" value="Genomic_DNA"/>
</dbReference>
<name>A0A5B8NT25_9CHRO</name>
<evidence type="ECO:0000313" key="2">
    <source>
        <dbReference type="Proteomes" id="UP000318453"/>
    </source>
</evidence>
<keyword evidence="2" id="KW-1185">Reference proteome</keyword>
<protein>
    <submittedName>
        <fullName evidence="1">Uncharacterized protein</fullName>
    </submittedName>
</protein>
<dbReference type="KEGG" id="enn:FRE64_12765"/>
<dbReference type="OrthoDB" id="123228at2"/>
<dbReference type="AlphaFoldDB" id="A0A5B8NT25"/>
<evidence type="ECO:0000313" key="1">
    <source>
        <dbReference type="EMBL" id="QDZ41529.1"/>
    </source>
</evidence>
<gene>
    <name evidence="1" type="ORF">FRE64_12765</name>
</gene>